<evidence type="ECO:0000313" key="2">
    <source>
        <dbReference type="Proteomes" id="UP000020406"/>
    </source>
</evidence>
<dbReference type="STRING" id="1444770.AF72_08045"/>
<name>Z9JJD9_9GAMM</name>
<protein>
    <submittedName>
        <fullName evidence="1">Uncharacterized protein</fullName>
    </submittedName>
</protein>
<comment type="caution">
    <text evidence="1">The sequence shown here is derived from an EMBL/GenBank/DDBJ whole genome shotgun (WGS) entry which is preliminary data.</text>
</comment>
<gene>
    <name evidence="1" type="ORF">AF72_08045</name>
</gene>
<dbReference type="EMBL" id="JDSQ01000012">
    <property type="protein sequence ID" value="EWS77951.1"/>
    <property type="molecule type" value="Genomic_DNA"/>
</dbReference>
<evidence type="ECO:0000313" key="1">
    <source>
        <dbReference type="EMBL" id="EWS77951.1"/>
    </source>
</evidence>
<accession>Z9JJD9</accession>
<dbReference type="AlphaFoldDB" id="Z9JJD9"/>
<proteinExistence type="predicted"/>
<dbReference type="Proteomes" id="UP000020406">
    <property type="component" value="Unassembled WGS sequence"/>
</dbReference>
<organism evidence="1 2">
    <name type="scientific">Xylella taiwanensis</name>
    <dbReference type="NCBI Taxonomy" id="1444770"/>
    <lineage>
        <taxon>Bacteria</taxon>
        <taxon>Pseudomonadati</taxon>
        <taxon>Pseudomonadota</taxon>
        <taxon>Gammaproteobacteria</taxon>
        <taxon>Lysobacterales</taxon>
        <taxon>Lysobacteraceae</taxon>
        <taxon>Xylella</taxon>
    </lineage>
</organism>
<reference evidence="1 2" key="1">
    <citation type="journal article" date="2014" name="Genome Announc.">
        <title>Draft Genome Sequence of Xylella fastidiosa Pear Leaf Scorch Strain in Taiwan.</title>
        <authorList>
            <person name="Su C.C."/>
            <person name="Deng W.L."/>
            <person name="Jan F.J."/>
            <person name="Chang C.J."/>
            <person name="Huang H."/>
            <person name="Chen J."/>
        </authorList>
    </citation>
    <scope>NUCLEOTIDE SEQUENCE [LARGE SCALE GENOMIC DNA]</scope>
    <source>
        <strain evidence="1 2">PLS229</strain>
    </source>
</reference>
<sequence length="85" mass="8964">MYSDQRARTIGGEQYTGAGAHVATVCAVAVIALFAHHRVAIAGESEHGAAVGTIAQREVEVRQARRNDVQCGGRTTAMGSRISQQ</sequence>